<evidence type="ECO:0000313" key="3">
    <source>
        <dbReference type="Proteomes" id="UP001476798"/>
    </source>
</evidence>
<evidence type="ECO:0000313" key="2">
    <source>
        <dbReference type="EMBL" id="MEQ2187341.1"/>
    </source>
</evidence>
<feature type="region of interest" description="Disordered" evidence="1">
    <location>
        <begin position="51"/>
        <end position="75"/>
    </location>
</feature>
<comment type="caution">
    <text evidence="2">The sequence shown here is derived from an EMBL/GenBank/DDBJ whole genome shotgun (WGS) entry which is preliminary data.</text>
</comment>
<accession>A0ABV0PVF8</accession>
<sequence>MNKTIVSQTQTVKRESCKNNDLCPVRMWFLDWTLEYRQAGSSAVIRRASVNKVKTSSHAQSGGGKNEQKQSKTWTDLKWRNSIHLQGVNEIEIIDNNDNKEDLKSNKEMLKNKSKRKTKPKHF</sequence>
<organism evidence="2 3">
    <name type="scientific">Goodea atripinnis</name>
    <dbReference type="NCBI Taxonomy" id="208336"/>
    <lineage>
        <taxon>Eukaryota</taxon>
        <taxon>Metazoa</taxon>
        <taxon>Chordata</taxon>
        <taxon>Craniata</taxon>
        <taxon>Vertebrata</taxon>
        <taxon>Euteleostomi</taxon>
        <taxon>Actinopterygii</taxon>
        <taxon>Neopterygii</taxon>
        <taxon>Teleostei</taxon>
        <taxon>Neoteleostei</taxon>
        <taxon>Acanthomorphata</taxon>
        <taxon>Ovalentaria</taxon>
        <taxon>Atherinomorphae</taxon>
        <taxon>Cyprinodontiformes</taxon>
        <taxon>Goodeidae</taxon>
        <taxon>Goodea</taxon>
    </lineage>
</organism>
<feature type="region of interest" description="Disordered" evidence="1">
    <location>
        <begin position="96"/>
        <end position="123"/>
    </location>
</feature>
<feature type="compositionally biased region" description="Basic residues" evidence="1">
    <location>
        <begin position="112"/>
        <end position="123"/>
    </location>
</feature>
<proteinExistence type="predicted"/>
<name>A0ABV0PVF8_9TELE</name>
<gene>
    <name evidence="2" type="ORF">GOODEAATRI_003734</name>
</gene>
<feature type="compositionally biased region" description="Basic and acidic residues" evidence="1">
    <location>
        <begin position="97"/>
        <end position="111"/>
    </location>
</feature>
<dbReference type="EMBL" id="JAHRIO010090109">
    <property type="protein sequence ID" value="MEQ2187341.1"/>
    <property type="molecule type" value="Genomic_DNA"/>
</dbReference>
<reference evidence="2 3" key="1">
    <citation type="submission" date="2021-06" db="EMBL/GenBank/DDBJ databases">
        <authorList>
            <person name="Palmer J.M."/>
        </authorList>
    </citation>
    <scope>NUCLEOTIDE SEQUENCE [LARGE SCALE GENOMIC DNA]</scope>
    <source>
        <strain evidence="2 3">GA_2019</strain>
        <tissue evidence="2">Muscle</tissue>
    </source>
</reference>
<protein>
    <submittedName>
        <fullName evidence="2">Uncharacterized protein</fullName>
    </submittedName>
</protein>
<keyword evidence="3" id="KW-1185">Reference proteome</keyword>
<feature type="compositionally biased region" description="Basic and acidic residues" evidence="1">
    <location>
        <begin position="66"/>
        <end position="75"/>
    </location>
</feature>
<dbReference type="Proteomes" id="UP001476798">
    <property type="component" value="Unassembled WGS sequence"/>
</dbReference>
<evidence type="ECO:0000256" key="1">
    <source>
        <dbReference type="SAM" id="MobiDB-lite"/>
    </source>
</evidence>